<accession>A0ABR6WTP8</accession>
<keyword evidence="1" id="KW-0732">Signal</keyword>
<evidence type="ECO:0000313" key="3">
    <source>
        <dbReference type="EMBL" id="MBC3803960.1"/>
    </source>
</evidence>
<dbReference type="Proteomes" id="UP000603234">
    <property type="component" value="Unassembled WGS sequence"/>
</dbReference>
<comment type="caution">
    <text evidence="3">The sequence shown here is derived from an EMBL/GenBank/DDBJ whole genome shotgun (WGS) entry which is preliminary data.</text>
</comment>
<dbReference type="Pfam" id="PF08308">
    <property type="entry name" value="PEGA"/>
    <property type="match status" value="1"/>
</dbReference>
<dbReference type="EMBL" id="WJBC01000006">
    <property type="protein sequence ID" value="MBC3803960.1"/>
    <property type="molecule type" value="Genomic_DNA"/>
</dbReference>
<organism evidence="3 4">
    <name type="scientific">Acetobacterium fimetarium</name>
    <dbReference type="NCBI Taxonomy" id="52691"/>
    <lineage>
        <taxon>Bacteria</taxon>
        <taxon>Bacillati</taxon>
        <taxon>Bacillota</taxon>
        <taxon>Clostridia</taxon>
        <taxon>Eubacteriales</taxon>
        <taxon>Eubacteriaceae</taxon>
        <taxon>Acetobacterium</taxon>
    </lineage>
</organism>
<feature type="chain" id="PRO_5046148047" description="PEGA domain-containing protein" evidence="1">
    <location>
        <begin position="26"/>
        <end position="1357"/>
    </location>
</feature>
<gene>
    <name evidence="3" type="ORF">GH808_05855</name>
</gene>
<evidence type="ECO:0000256" key="1">
    <source>
        <dbReference type="SAM" id="SignalP"/>
    </source>
</evidence>
<feature type="signal peptide" evidence="1">
    <location>
        <begin position="1"/>
        <end position="25"/>
    </location>
</feature>
<dbReference type="RefSeq" id="WP_186841849.1">
    <property type="nucleotide sequence ID" value="NZ_WJBC01000006.1"/>
</dbReference>
<reference evidence="3 4" key="1">
    <citation type="journal article" date="2020" name="mSystems">
        <title>Defining Genomic and Predicted Metabolic Features of the Acetobacterium Genus.</title>
        <authorList>
            <person name="Ross D.E."/>
            <person name="Marshall C.W."/>
            <person name="Gulliver D."/>
            <person name="May H.D."/>
            <person name="Norman R.S."/>
        </authorList>
    </citation>
    <scope>NUCLEOTIDE SEQUENCE [LARGE SCALE GENOMIC DNA]</scope>
    <source>
        <strain evidence="3 4">DSM 8238</strain>
    </source>
</reference>
<proteinExistence type="predicted"/>
<keyword evidence="4" id="KW-1185">Reference proteome</keyword>
<name>A0ABR6WTP8_9FIRM</name>
<sequence length="1357" mass="141332">MKRKMMGLLVMLVFVGIMGAMPVMAEDPNTFEKDADGTILIDTVEELTDFAAGINDGTLDVTTNARLTEDIKLNEALNNNPATNWTTWETAPEGIVSWTPIGNYSTDEYHYYAGTFDGNNKTISGVYINAPGSDYTGLFGFCTSPAVIKDLKVTASYLNGKVYTGGIAGILEGTITNCQVEANLVGTDNVGGVAGTVCGTISDCSHHGSVTGISCVGGISGDLFQFKQISNCCNTGSVTGDHGVGGITGYGNNQLFIKNSYNSGDIRGNSYVGGILGYNPGNSIFVNCYYRTGSAIDVTTGTPAYGIGNAADETGKTEAKTAAAFASGEVAYRLNQYDSPNYPAEWLRWTQNPGAATPSLTSVNAEVFDKLITFDYEEDGVVDTYASGYTGSYMLALPIAPPGYCYSYTVGGTTYSQAKMASYQFTAEDGLVFTVKKYQLNFNNEGIVEIDTLEELTEFAKYVNAGNTSANGKLTADIALRDTSNWTAWNATITPTDIDTMPAWTPIGNSVNHYVGTFDGDDHTISGIYINTSGANYQGLFGVCGGSSNINNLKITASYIKGSGNAGGFGAIAGRTDGSITNCQVEANLDGALSTGGVVGSLKGTISGSSYCGSVSGTDDVGGIAGCISGNTSIINCYNTANVAGIRYVGGIVGQLNNGRVENSANIGDIVGDSSVGGVVGISDAGSIVNCYQTGAVTGAGPSTGGILGGDIASNCSNCYYLNGSAVNAGASTLAFGISDTTQDEAGQTAVKTADAFASGEITWLLQAGQTDPTMPVWSQQLDVDELPLLKTTDKIYQVTFQVGNGITAETKAYANLDGNVTLPSPTTGYVWKDANQTVFGAATAVTEDIAVKCGISAPPTAAAAYGTRLGDIAFSNGSVPTENWSWANADKDTVLAVGNTTAYSATYTPSDPAFATETFSITPVITRRSLNAAGVAISLPANSYAYTGAAIEPTVTVTDSGATISKSDYTVAYTSNTSPGTATVTITGQGNYQDEVTRNFTIYSSGGGGYTPPSMWGITVTPQTISFDPTGQLAVDITGAPAGAMVYYSLDGSSYSTTPPAITNAGEHQVFIRITCPGYQDYRTQTTVTVAKQVAPAIPNVSSAISGGQPTGSTDLAALLPADRGQTRYQLGSVDDPGGLLNGAPTIDPNGLISYDFRRPLANQVVTTAADTVASAATITVLVSMENYEDTTITLMVTGTEPEPPAPVIDIRYLTHIQDLGWETDWKTDGALSGTYGQSKRLEALKVELTGELPAGASIETTVHVQNQGDLGPFAMGSAAGTTGRSLRLENICLTLNNLPGYTLLYNVHVQDRGWLRDENDRSSWFRSGEVAGTSALSLRLEGIKIKLVKTEAGGL</sequence>
<dbReference type="InterPro" id="IPR013229">
    <property type="entry name" value="PEGA"/>
</dbReference>
<feature type="domain" description="PEGA" evidence="2">
    <location>
        <begin position="1037"/>
        <end position="1092"/>
    </location>
</feature>
<dbReference type="Gene3D" id="2.160.20.110">
    <property type="match status" value="2"/>
</dbReference>
<dbReference type="InterPro" id="IPR006637">
    <property type="entry name" value="ChW"/>
</dbReference>
<protein>
    <recommendedName>
        <fullName evidence="2">PEGA domain-containing protein</fullName>
    </recommendedName>
</protein>
<dbReference type="Pfam" id="PF07538">
    <property type="entry name" value="ChW"/>
    <property type="match status" value="3"/>
</dbReference>
<evidence type="ECO:0000259" key="2">
    <source>
        <dbReference type="Pfam" id="PF08308"/>
    </source>
</evidence>
<dbReference type="SMART" id="SM00728">
    <property type="entry name" value="ChW"/>
    <property type="match status" value="3"/>
</dbReference>
<evidence type="ECO:0000313" key="4">
    <source>
        <dbReference type="Proteomes" id="UP000603234"/>
    </source>
</evidence>